<dbReference type="PANTHER" id="PTHR45620">
    <property type="entry name" value="PDF RECEPTOR-LIKE PROTEIN-RELATED"/>
    <property type="match status" value="1"/>
</dbReference>
<dbReference type="GO" id="GO:0017046">
    <property type="term" value="F:peptide hormone binding"/>
    <property type="evidence" value="ECO:0007669"/>
    <property type="project" value="TreeGrafter"/>
</dbReference>
<dbReference type="Pfam" id="PF11699">
    <property type="entry name" value="CENP-C_C"/>
    <property type="match status" value="1"/>
</dbReference>
<feature type="domain" description="G-protein coupled receptors family 2 profile 1" evidence="2">
    <location>
        <begin position="1119"/>
        <end position="1171"/>
    </location>
</feature>
<feature type="compositionally biased region" description="Polar residues" evidence="1">
    <location>
        <begin position="498"/>
        <end position="514"/>
    </location>
</feature>
<dbReference type="SUPFAM" id="SSF111418">
    <property type="entry name" value="Hormone receptor domain"/>
    <property type="match status" value="1"/>
</dbReference>
<feature type="region of interest" description="Disordered" evidence="1">
    <location>
        <begin position="124"/>
        <end position="192"/>
    </location>
</feature>
<feature type="region of interest" description="Disordered" evidence="1">
    <location>
        <begin position="41"/>
        <end position="104"/>
    </location>
</feature>
<evidence type="ECO:0000313" key="3">
    <source>
        <dbReference type="EMBL" id="KAK1806324.1"/>
    </source>
</evidence>
<proteinExistence type="predicted"/>
<accession>A0AAD8ZVZ4</accession>
<feature type="compositionally biased region" description="Basic and acidic residues" evidence="1">
    <location>
        <begin position="453"/>
        <end position="462"/>
    </location>
</feature>
<keyword evidence="4" id="KW-1185">Reference proteome</keyword>
<dbReference type="InterPro" id="IPR036445">
    <property type="entry name" value="GPCR_2_extracell_dom_sf"/>
</dbReference>
<feature type="compositionally biased region" description="Low complexity" evidence="1">
    <location>
        <begin position="1311"/>
        <end position="1343"/>
    </location>
</feature>
<feature type="region of interest" description="Disordered" evidence="1">
    <location>
        <begin position="1311"/>
        <end position="1385"/>
    </location>
</feature>
<dbReference type="GO" id="GO:0005886">
    <property type="term" value="C:plasma membrane"/>
    <property type="evidence" value="ECO:0007669"/>
    <property type="project" value="TreeGrafter"/>
</dbReference>
<gene>
    <name evidence="3" type="ORF">P4O66_000034</name>
</gene>
<feature type="region of interest" description="Disordered" evidence="1">
    <location>
        <begin position="426"/>
        <end position="725"/>
    </location>
</feature>
<feature type="compositionally biased region" description="Pro residues" evidence="1">
    <location>
        <begin position="1357"/>
        <end position="1385"/>
    </location>
</feature>
<feature type="compositionally biased region" description="Polar residues" evidence="1">
    <location>
        <begin position="47"/>
        <end position="59"/>
    </location>
</feature>
<feature type="compositionally biased region" description="Basic and acidic residues" evidence="1">
    <location>
        <begin position="333"/>
        <end position="349"/>
    </location>
</feature>
<dbReference type="InterPro" id="IPR025974">
    <property type="entry name" value="Mif2/CENP-C_cupin"/>
</dbReference>
<feature type="region of interest" description="Disordered" evidence="1">
    <location>
        <begin position="838"/>
        <end position="868"/>
    </location>
</feature>
<dbReference type="InterPro" id="IPR017983">
    <property type="entry name" value="GPCR_2_secretin-like_CS"/>
</dbReference>
<dbReference type="PANTHER" id="PTHR45620:SF24">
    <property type="entry name" value="VASOACTIVE INTESTINAL POLYPEPTIDE RECEPTOR 1"/>
    <property type="match status" value="1"/>
</dbReference>
<dbReference type="Pfam" id="PF02793">
    <property type="entry name" value="HRM"/>
    <property type="match status" value="1"/>
</dbReference>
<dbReference type="InterPro" id="IPR001879">
    <property type="entry name" value="GPCR_2_extracellular_dom"/>
</dbReference>
<feature type="region of interest" description="Disordered" evidence="1">
    <location>
        <begin position="237"/>
        <end position="265"/>
    </location>
</feature>
<dbReference type="Proteomes" id="UP001239994">
    <property type="component" value="Unassembled WGS sequence"/>
</dbReference>
<dbReference type="PROSITE" id="PS50227">
    <property type="entry name" value="G_PROTEIN_RECEP_F2_3"/>
    <property type="match status" value="1"/>
</dbReference>
<feature type="compositionally biased region" description="Basic and acidic residues" evidence="1">
    <location>
        <begin position="365"/>
        <end position="378"/>
    </location>
</feature>
<name>A0AAD8ZVZ4_9TELE</name>
<dbReference type="InterPro" id="IPR014710">
    <property type="entry name" value="RmlC-like_jellyroll"/>
</dbReference>
<feature type="compositionally biased region" description="Basic residues" evidence="1">
    <location>
        <begin position="711"/>
        <end position="723"/>
    </location>
</feature>
<organism evidence="3 4">
    <name type="scientific">Electrophorus voltai</name>
    <dbReference type="NCBI Taxonomy" id="2609070"/>
    <lineage>
        <taxon>Eukaryota</taxon>
        <taxon>Metazoa</taxon>
        <taxon>Chordata</taxon>
        <taxon>Craniata</taxon>
        <taxon>Vertebrata</taxon>
        <taxon>Euteleostomi</taxon>
        <taxon>Actinopterygii</taxon>
        <taxon>Neopterygii</taxon>
        <taxon>Teleostei</taxon>
        <taxon>Ostariophysi</taxon>
        <taxon>Gymnotiformes</taxon>
        <taxon>Gymnotoidei</taxon>
        <taxon>Gymnotidae</taxon>
        <taxon>Electrophorus</taxon>
    </lineage>
</organism>
<feature type="compositionally biased region" description="Basic and acidic residues" evidence="1">
    <location>
        <begin position="483"/>
        <end position="492"/>
    </location>
</feature>
<feature type="compositionally biased region" description="Basic and acidic residues" evidence="1">
    <location>
        <begin position="533"/>
        <end position="548"/>
    </location>
</feature>
<feature type="compositionally biased region" description="Basic and acidic residues" evidence="1">
    <location>
        <begin position="556"/>
        <end position="568"/>
    </location>
</feature>
<dbReference type="PROSITE" id="PS00649">
    <property type="entry name" value="G_PROTEIN_RECEP_F2_1"/>
    <property type="match status" value="1"/>
</dbReference>
<feature type="region of interest" description="Disordered" evidence="1">
    <location>
        <begin position="288"/>
        <end position="393"/>
    </location>
</feature>
<feature type="compositionally biased region" description="Basic and acidic residues" evidence="1">
    <location>
        <begin position="656"/>
        <end position="675"/>
    </location>
</feature>
<dbReference type="GO" id="GO:0004999">
    <property type="term" value="F:vasoactive intestinal polypeptide receptor activity"/>
    <property type="evidence" value="ECO:0007669"/>
    <property type="project" value="TreeGrafter"/>
</dbReference>
<dbReference type="EMBL" id="JAROKS010000001">
    <property type="protein sequence ID" value="KAK1806324.1"/>
    <property type="molecule type" value="Genomic_DNA"/>
</dbReference>
<reference evidence="3" key="1">
    <citation type="submission" date="2023-03" db="EMBL/GenBank/DDBJ databases">
        <title>Electrophorus voltai genome.</title>
        <authorList>
            <person name="Bian C."/>
        </authorList>
    </citation>
    <scope>NUCLEOTIDE SEQUENCE</scope>
    <source>
        <strain evidence="3">CB-2022</strain>
        <tissue evidence="3">Muscle</tissue>
    </source>
</reference>
<comment type="caution">
    <text evidence="3">The sequence shown here is derived from an EMBL/GenBank/DDBJ whole genome shotgun (WGS) entry which is preliminary data.</text>
</comment>
<feature type="compositionally biased region" description="Basic and acidic residues" evidence="1">
    <location>
        <begin position="143"/>
        <end position="154"/>
    </location>
</feature>
<evidence type="ECO:0000259" key="2">
    <source>
        <dbReference type="PROSITE" id="PS50227"/>
    </source>
</evidence>
<sequence length="1385" mass="150718">MDRKMLNLARAKKKLRYFRAEEKTPCALKDVYSLHDLDNIFDDLDSPSESGTPLLSPSPKSAGLVEQVSTSHSPEMKPPSPFGAEEPEVLAPESDIQDGHLNDKESPFKVIAPIKTSSPINMAVVGSGARNPEQPDPSPLAFRGEEKEPVEGDLRLPPFNQLLMSPNKLLQGDSDVLESPPARLDFGKPSNLDIVSVPSTPLQSSTLQDREYQTTAPEKGEELQALFSIMSMGVFRDRSPSLPPAEVLQGSHSDPLPQEQCKDQGQEVKVDAEVKKWSFQQQLKNALQPKSSCFRKPESQKRPVRAPSPIELDDDDDFMILEDDTPILFTIPRKSESSQKGKMAPEVRKSNPTKVSEVKQAALKPTDEAKNCKDEPRAPKLPTLKKGGKTCSKNTGTVAQEALAESVESLGANEEVAVCEQISCPSPQANQDADLPNTGKQRTRSKANPDQVGSKDGKKDVQVKSPGQKPSRKKSAKLTSDTSTRKEPETNVKKKNTTARSTIKISGPVSTSLVTAKLMKHGKNRSTVQTETLSKDKEQEDKLHDHNESVLNTREPQQRKSTIEDKKASKQPTTKQAASERLTKVTKVKTKEDLKRTQCTVPECDFSTEGPATGRRKRKPPGEWWLAPQSESLTREQEEVVHQSLQLKSHKKVKRKEIPSRPADSAKDPFPRTVRDSPTGPQNTVAGGKVAKKGKKPHADELKSNSAGHQKNPKRAHGKRKPKMVTANQCAAPAKMISMTPAPVVGEEVEGCAALEQLSSVAGSTPFRQPSLTPGRVFDQIYTWDNQSGAAQKCHQSPLHGPETVPGKRQRKAPGTWWEVLPSQTSPDSSCPPLNCSLSKPIPQKDHRRGTSVVSSQKMPVRAQKTNKRSMINTPKSVRRSLATFNSILTSAKAEASIVRGLRRKGCRNLLHSLEEQSEHSSEIVHSDGPQNASGNATYDVCVSAVTMEPVTGRKKMDARLSAGSRVSDHDIGFKSGPSSMIELERFEEEEDSDGRVISPDDFHWHAYGGRGMGHTVDLQNNTFSNGKILLGSFMKKPPQVDLNAVTVFNVVSSCVRVEIDGIKTVYNSGQTFVTPCGQSYSIHNICREPAILWYYILLLIGAVQMCDVVSEIELERERCETSTAENVTSGCKGMWDVLACWPSAEVGELVIIPCPNYFSYFTDRYSEANKTINKEQNPKALMAIFQQGLNNKIRDELAVQYLPLSLESLHEPSTGLTISYMSTGGPVDGAAQGSSSPVSPKVSALHNAQSYSMTPPKEKGLHAFVASGLEKAAMEDYIKEALAKGVIKPSILPTRAGFFFVNPAGSAPVTTPLDPTDLPPLKATAVPPDIPDLPLDAAAAPRDSPPPDAAAVPLELPDPPLPDAAAVPPDPPPPNAAAAHPGPP</sequence>
<dbReference type="InterPro" id="IPR050332">
    <property type="entry name" value="GPCR_2"/>
</dbReference>
<dbReference type="GO" id="GO:0007188">
    <property type="term" value="P:adenylate cyclase-modulating G protein-coupled receptor signaling pathway"/>
    <property type="evidence" value="ECO:0007669"/>
    <property type="project" value="TreeGrafter"/>
</dbReference>
<evidence type="ECO:0000313" key="4">
    <source>
        <dbReference type="Proteomes" id="UP001239994"/>
    </source>
</evidence>
<dbReference type="GO" id="GO:0008528">
    <property type="term" value="F:G protein-coupled peptide receptor activity"/>
    <property type="evidence" value="ECO:0007669"/>
    <property type="project" value="TreeGrafter"/>
</dbReference>
<protein>
    <recommendedName>
        <fullName evidence="2">G-protein coupled receptors family 2 profile 1 domain-containing protein</fullName>
    </recommendedName>
</protein>
<dbReference type="Gene3D" id="2.60.120.10">
    <property type="entry name" value="Jelly Rolls"/>
    <property type="match status" value="1"/>
</dbReference>
<evidence type="ECO:0000256" key="1">
    <source>
        <dbReference type="SAM" id="MobiDB-lite"/>
    </source>
</evidence>
<dbReference type="Gene3D" id="4.10.1240.10">
    <property type="entry name" value="GPCR, family 2, extracellular hormone receptor domain"/>
    <property type="match status" value="1"/>
</dbReference>
<feature type="compositionally biased region" description="Acidic residues" evidence="1">
    <location>
        <begin position="311"/>
        <end position="325"/>
    </location>
</feature>